<sequence>MEMWDIENGNRFCGEFVWDCHCGWVSGGLSGGGKPPKTVPSAER</sequence>
<protein>
    <submittedName>
        <fullName evidence="1">Uncharacterized protein</fullName>
    </submittedName>
</protein>
<dbReference type="EMBL" id="BMJB01000001">
    <property type="protein sequence ID" value="GGA65308.1"/>
    <property type="molecule type" value="Genomic_DNA"/>
</dbReference>
<name>A0A916RQZ6_9BACT</name>
<organism evidence="1 2">
    <name type="scientific">Edaphobacter acidisoli</name>
    <dbReference type="NCBI Taxonomy" id="2040573"/>
    <lineage>
        <taxon>Bacteria</taxon>
        <taxon>Pseudomonadati</taxon>
        <taxon>Acidobacteriota</taxon>
        <taxon>Terriglobia</taxon>
        <taxon>Terriglobales</taxon>
        <taxon>Acidobacteriaceae</taxon>
        <taxon>Edaphobacter</taxon>
    </lineage>
</organism>
<accession>A0A916RQZ6</accession>
<keyword evidence="2" id="KW-1185">Reference proteome</keyword>
<evidence type="ECO:0000313" key="2">
    <source>
        <dbReference type="Proteomes" id="UP000648801"/>
    </source>
</evidence>
<dbReference type="Proteomes" id="UP000648801">
    <property type="component" value="Unassembled WGS sequence"/>
</dbReference>
<reference evidence="1" key="2">
    <citation type="submission" date="2020-09" db="EMBL/GenBank/DDBJ databases">
        <authorList>
            <person name="Sun Q."/>
            <person name="Zhou Y."/>
        </authorList>
    </citation>
    <scope>NUCLEOTIDE SEQUENCE</scope>
    <source>
        <strain evidence="1">CGMCC 1.15447</strain>
    </source>
</reference>
<comment type="caution">
    <text evidence="1">The sequence shown here is derived from an EMBL/GenBank/DDBJ whole genome shotgun (WGS) entry which is preliminary data.</text>
</comment>
<dbReference type="AlphaFoldDB" id="A0A916RQZ6"/>
<proteinExistence type="predicted"/>
<gene>
    <name evidence="1" type="ORF">GCM10011507_16120</name>
</gene>
<reference evidence="1" key="1">
    <citation type="journal article" date="2014" name="Int. J. Syst. Evol. Microbiol.">
        <title>Complete genome sequence of Corynebacterium casei LMG S-19264T (=DSM 44701T), isolated from a smear-ripened cheese.</title>
        <authorList>
            <consortium name="US DOE Joint Genome Institute (JGI-PGF)"/>
            <person name="Walter F."/>
            <person name="Albersmeier A."/>
            <person name="Kalinowski J."/>
            <person name="Ruckert C."/>
        </authorList>
    </citation>
    <scope>NUCLEOTIDE SEQUENCE</scope>
    <source>
        <strain evidence="1">CGMCC 1.15447</strain>
    </source>
</reference>
<evidence type="ECO:0000313" key="1">
    <source>
        <dbReference type="EMBL" id="GGA65308.1"/>
    </source>
</evidence>